<evidence type="ECO:0000256" key="5">
    <source>
        <dbReference type="SAM" id="SignalP"/>
    </source>
</evidence>
<dbReference type="Proteomes" id="UP001519460">
    <property type="component" value="Unassembled WGS sequence"/>
</dbReference>
<feature type="chain" id="PRO_5044818737" description="RING-type domain-containing protein" evidence="5">
    <location>
        <begin position="20"/>
        <end position="132"/>
    </location>
</feature>
<dbReference type="AlphaFoldDB" id="A0ABD0JVL5"/>
<reference evidence="7 8" key="1">
    <citation type="journal article" date="2023" name="Sci. Data">
        <title>Genome assembly of the Korean intertidal mud-creeper Batillaria attramentaria.</title>
        <authorList>
            <person name="Patra A.K."/>
            <person name="Ho P.T."/>
            <person name="Jun S."/>
            <person name="Lee S.J."/>
            <person name="Kim Y."/>
            <person name="Won Y.J."/>
        </authorList>
    </citation>
    <scope>NUCLEOTIDE SEQUENCE [LARGE SCALE GENOMIC DNA]</scope>
    <source>
        <strain evidence="7">Wonlab-2016</strain>
    </source>
</reference>
<evidence type="ECO:0000259" key="6">
    <source>
        <dbReference type="PROSITE" id="PS50089"/>
    </source>
</evidence>
<evidence type="ECO:0000313" key="7">
    <source>
        <dbReference type="EMBL" id="KAK7478751.1"/>
    </source>
</evidence>
<name>A0ABD0JVL5_9CAEN</name>
<dbReference type="SMART" id="SM00184">
    <property type="entry name" value="RING"/>
    <property type="match status" value="1"/>
</dbReference>
<keyword evidence="1 3" id="KW-0863">Zinc-finger</keyword>
<dbReference type="InterPro" id="IPR013083">
    <property type="entry name" value="Znf_RING/FYVE/PHD"/>
</dbReference>
<dbReference type="InterPro" id="IPR001841">
    <property type="entry name" value="Znf_RING"/>
</dbReference>
<comment type="caution">
    <text evidence="7">The sequence shown here is derived from an EMBL/GenBank/DDBJ whole genome shotgun (WGS) entry which is preliminary data.</text>
</comment>
<evidence type="ECO:0000313" key="8">
    <source>
        <dbReference type="Proteomes" id="UP001519460"/>
    </source>
</evidence>
<evidence type="ECO:0000256" key="2">
    <source>
        <dbReference type="ARBA" id="ARBA00022833"/>
    </source>
</evidence>
<evidence type="ECO:0000256" key="3">
    <source>
        <dbReference type="PROSITE-ProRule" id="PRU00175"/>
    </source>
</evidence>
<evidence type="ECO:0000256" key="1">
    <source>
        <dbReference type="ARBA" id="ARBA00022771"/>
    </source>
</evidence>
<dbReference type="Pfam" id="PF13920">
    <property type="entry name" value="zf-C3HC4_3"/>
    <property type="match status" value="1"/>
</dbReference>
<dbReference type="EMBL" id="JACVVK020000317">
    <property type="protein sequence ID" value="KAK7478751.1"/>
    <property type="molecule type" value="Genomic_DNA"/>
</dbReference>
<evidence type="ECO:0000256" key="4">
    <source>
        <dbReference type="SAM" id="MobiDB-lite"/>
    </source>
</evidence>
<feature type="region of interest" description="Disordered" evidence="4">
    <location>
        <begin position="32"/>
        <end position="68"/>
    </location>
</feature>
<dbReference type="Gene3D" id="3.30.40.10">
    <property type="entry name" value="Zinc/RING finger domain, C3HC4 (zinc finger)"/>
    <property type="match status" value="1"/>
</dbReference>
<feature type="domain" description="RING-type" evidence="6">
    <location>
        <begin position="75"/>
        <end position="116"/>
    </location>
</feature>
<protein>
    <recommendedName>
        <fullName evidence="6">RING-type domain-containing protein</fullName>
    </recommendedName>
</protein>
<dbReference type="PROSITE" id="PS50089">
    <property type="entry name" value="ZF_RING_2"/>
    <property type="match status" value="1"/>
</dbReference>
<gene>
    <name evidence="7" type="ORF">BaRGS_00029962</name>
</gene>
<feature type="compositionally biased region" description="Basic residues" evidence="4">
    <location>
        <begin position="41"/>
        <end position="50"/>
    </location>
</feature>
<keyword evidence="2" id="KW-0862">Zinc</keyword>
<keyword evidence="8" id="KW-1185">Reference proteome</keyword>
<dbReference type="SUPFAM" id="SSF57850">
    <property type="entry name" value="RING/U-box"/>
    <property type="match status" value="1"/>
</dbReference>
<keyword evidence="5" id="KW-0732">Signal</keyword>
<organism evidence="7 8">
    <name type="scientific">Batillaria attramentaria</name>
    <dbReference type="NCBI Taxonomy" id="370345"/>
    <lineage>
        <taxon>Eukaryota</taxon>
        <taxon>Metazoa</taxon>
        <taxon>Spiralia</taxon>
        <taxon>Lophotrochozoa</taxon>
        <taxon>Mollusca</taxon>
        <taxon>Gastropoda</taxon>
        <taxon>Caenogastropoda</taxon>
        <taxon>Sorbeoconcha</taxon>
        <taxon>Cerithioidea</taxon>
        <taxon>Batillariidae</taxon>
        <taxon>Batillaria</taxon>
    </lineage>
</organism>
<keyword evidence="1 3" id="KW-0479">Metal-binding</keyword>
<sequence>MGLVVAVVVVVFSQHTVTSYNVFCSVSAAGRSGQSQTSTTVRRRSGKKRQPHDQDQNQHAALDSPDSGFADEEQCEICFENTSAKVQLYPCKHSDICVKCVSKLLVTCKRECPFCRRRIDGYMDIESRQMFG</sequence>
<dbReference type="GO" id="GO:0008270">
    <property type="term" value="F:zinc ion binding"/>
    <property type="evidence" value="ECO:0007669"/>
    <property type="project" value="UniProtKB-KW"/>
</dbReference>
<feature type="signal peptide" evidence="5">
    <location>
        <begin position="1"/>
        <end position="19"/>
    </location>
</feature>
<accession>A0ABD0JVL5</accession>
<proteinExistence type="predicted"/>